<feature type="compositionally biased region" description="Basic and acidic residues" evidence="27">
    <location>
        <begin position="332"/>
        <end position="352"/>
    </location>
</feature>
<organism evidence="31">
    <name type="scientific">Xenopsylla cheopis</name>
    <name type="common">Oriental rat flea</name>
    <name type="synonym">Pulex cheopis</name>
    <dbReference type="NCBI Taxonomy" id="163159"/>
    <lineage>
        <taxon>Eukaryota</taxon>
        <taxon>Metazoa</taxon>
        <taxon>Ecdysozoa</taxon>
        <taxon>Arthropoda</taxon>
        <taxon>Hexapoda</taxon>
        <taxon>Insecta</taxon>
        <taxon>Pterygota</taxon>
        <taxon>Neoptera</taxon>
        <taxon>Endopterygota</taxon>
        <taxon>Siphonaptera</taxon>
        <taxon>Pulicidae</taxon>
        <taxon>Xenopsyllinae</taxon>
        <taxon>Xenopsylla</taxon>
    </lineage>
</organism>
<feature type="domain" description="RRM" evidence="29">
    <location>
        <begin position="109"/>
        <end position="193"/>
    </location>
</feature>
<dbReference type="InterPro" id="IPR034261">
    <property type="entry name" value="CNOT4_RRM"/>
</dbReference>
<evidence type="ECO:0000256" key="16">
    <source>
        <dbReference type="ARBA" id="ARBA00023054"/>
    </source>
</evidence>
<dbReference type="CDD" id="cd12438">
    <property type="entry name" value="RRM_CNOT4"/>
    <property type="match status" value="1"/>
</dbReference>
<dbReference type="InterPro" id="IPR012677">
    <property type="entry name" value="Nucleotide-bd_a/b_plait_sf"/>
</dbReference>
<dbReference type="InterPro" id="IPR039780">
    <property type="entry name" value="Mot2"/>
</dbReference>
<keyword evidence="17" id="KW-0539">Nucleus</keyword>
<feature type="compositionally biased region" description="Polar residues" evidence="27">
    <location>
        <begin position="302"/>
        <end position="314"/>
    </location>
</feature>
<feature type="domain" description="C3H1-type" evidence="30">
    <location>
        <begin position="190"/>
        <end position="217"/>
    </location>
</feature>
<dbReference type="InterPro" id="IPR013083">
    <property type="entry name" value="Znf_RING/FYVE/PHD"/>
</dbReference>
<name>A0A6M2DSS2_XENCH</name>
<evidence type="ECO:0000256" key="8">
    <source>
        <dbReference type="ARBA" id="ARBA00022553"/>
    </source>
</evidence>
<keyword evidence="7" id="KW-0963">Cytoplasm</keyword>
<comment type="catalytic activity">
    <reaction evidence="1">
        <text>S-ubiquitinyl-[E2 ubiquitin-conjugating enzyme]-L-cysteine + [acceptor protein]-L-lysine = [E2 ubiquitin-conjugating enzyme]-L-cysteine + N(6)-ubiquitinyl-[acceptor protein]-L-lysine.</text>
        <dbReference type="EC" id="2.3.2.27"/>
    </reaction>
</comment>
<sequence length="1046" mass="116563">MSMLNMVGDDVKECPLCLETLEVDDVTFYPCTCLYQICRFCWHRLRTDGNGLCPACRKAYPENPADFTPLTQQQIAALKAKKKHQDQQRKQKIYENRKHLANVRVLQKNLVFVVGLPMRLADSEILKKHEYFGKYGKILKVVINQSTSYAGPQGPSASAYVTYSHNNDALRAIQSVNNITLDGRIIKTSLGTTKYCSHFMKNLPCPKQDCMYLHELDPDASFTKEEMHLGKHQEYEKKLHNILIQQMASKAERTQNVTSNNSLRTSTTTNTYKTSSPTQLASENSSTIPPSLVSQGKEAWPSLNTISPSGNNVYNAKDKKPQSAGKENINTKSDKNQKGDKQCKQIKRDTKSAKSKLKASDSNGQIQADSSKSPDKELCNSLQSGSSGDTTPDPGNRSSNDSSPNINPIQKTDSNGDCENLYKNNREINVNGNNSYQNDLSKPYTLNDTTAEFSRLSMFDDNNSFFSTPSYKQYLNSDRPITNSVDNHRNLSPDSLCGPSPFEMAGGTNGVDVDKCVVKDITNTSVANDTLGYTSTVSSNYIHNPPRQMSMLNDFMPLNSSEDWQAAFGFPNSTHNQAEQRLFPTDSSRTLNHISNGVNHANLQDFQGLQHNGDYLNGSANDVQSDIEEHNLLDNKLYDPPRFSNSVSQFLTDYYKGNSKYLDRFLDSTTSEIPQQSLFGVNNGCGESPNHNANMLTKQPSQEYVEYYNSMLNAHRNSTNIADTKFSDLHNRINQSQNQSSQNLPAYNSTNVQYSNHQLSSFRSNDHCHHSSDDDLGFDPFQETQKAFALMENEMMQQNSNRSHSKYSENLNQRTRLPPPGFSHMNAFGIGVPRAQGNKAIAHLNMNTTPSGNWGGSISSYQQQVQSASTPVALPQQQHNVKGMSMVPDWTTLDPAIMSTSRNFGHTSQVDKHNSNEGLFVGQKLHTASNINQSHGLNSLNGIQMPPQPTNGQFHPYTNQVHNHSTLMGTPQITAESYNVGHHNANLSMPLSMQNQWHSSEQGFYSNSNILNNSDMLKYQISLPPGFQNNSSGGNKANKGECIESN</sequence>
<evidence type="ECO:0000256" key="1">
    <source>
        <dbReference type="ARBA" id="ARBA00000900"/>
    </source>
</evidence>
<evidence type="ECO:0000259" key="29">
    <source>
        <dbReference type="PROSITE" id="PS50102"/>
    </source>
</evidence>
<evidence type="ECO:0000256" key="9">
    <source>
        <dbReference type="ARBA" id="ARBA00022679"/>
    </source>
</evidence>
<keyword evidence="13 26" id="KW-0862">Zinc</keyword>
<dbReference type="Gene3D" id="3.30.40.10">
    <property type="entry name" value="Zinc/RING finger domain, C3HC4 (zinc finger)"/>
    <property type="match status" value="1"/>
</dbReference>
<feature type="compositionally biased region" description="Low complexity" evidence="27">
    <location>
        <begin position="256"/>
        <end position="278"/>
    </location>
</feature>
<evidence type="ECO:0000256" key="5">
    <source>
        <dbReference type="ARBA" id="ARBA00012483"/>
    </source>
</evidence>
<dbReference type="Gene3D" id="3.30.70.330">
    <property type="match status" value="1"/>
</dbReference>
<dbReference type="GO" id="GO:0008270">
    <property type="term" value="F:zinc ion binding"/>
    <property type="evidence" value="ECO:0007669"/>
    <property type="project" value="UniProtKB-KW"/>
</dbReference>
<evidence type="ECO:0000256" key="24">
    <source>
        <dbReference type="ARBA" id="ARBA00083942"/>
    </source>
</evidence>
<evidence type="ECO:0000256" key="2">
    <source>
        <dbReference type="ARBA" id="ARBA00004123"/>
    </source>
</evidence>
<dbReference type="EC" id="2.3.2.27" evidence="5"/>
<comment type="pathway">
    <text evidence="4">Protein modification; protein ubiquitination.</text>
</comment>
<dbReference type="GO" id="GO:0061630">
    <property type="term" value="F:ubiquitin protein ligase activity"/>
    <property type="evidence" value="ECO:0007669"/>
    <property type="project" value="UniProtKB-EC"/>
</dbReference>
<evidence type="ECO:0000256" key="21">
    <source>
        <dbReference type="ARBA" id="ARBA00075062"/>
    </source>
</evidence>
<evidence type="ECO:0000256" key="6">
    <source>
        <dbReference type="ARBA" id="ARBA00022481"/>
    </source>
</evidence>
<evidence type="ECO:0000256" key="4">
    <source>
        <dbReference type="ARBA" id="ARBA00004906"/>
    </source>
</evidence>
<feature type="region of interest" description="Disordered" evidence="27">
    <location>
        <begin position="250"/>
        <end position="421"/>
    </location>
</feature>
<dbReference type="InterPro" id="IPR000571">
    <property type="entry name" value="Znf_CCCH"/>
</dbReference>
<dbReference type="PROSITE" id="PS50103">
    <property type="entry name" value="ZF_C3H1"/>
    <property type="match status" value="1"/>
</dbReference>
<dbReference type="PROSITE" id="PS50102">
    <property type="entry name" value="RRM"/>
    <property type="match status" value="1"/>
</dbReference>
<feature type="compositionally biased region" description="Low complexity" evidence="27">
    <location>
        <begin position="396"/>
        <end position="409"/>
    </location>
</feature>
<evidence type="ECO:0000256" key="23">
    <source>
        <dbReference type="ARBA" id="ARBA00083547"/>
    </source>
</evidence>
<evidence type="ECO:0000256" key="10">
    <source>
        <dbReference type="ARBA" id="ARBA00022723"/>
    </source>
</evidence>
<feature type="domain" description="RING-type" evidence="28">
    <location>
        <begin position="14"/>
        <end position="57"/>
    </location>
</feature>
<proteinExistence type="predicted"/>
<dbReference type="InterPro" id="IPR039515">
    <property type="entry name" value="NOT4_mRING-HC-C4C4"/>
</dbReference>
<evidence type="ECO:0000259" key="28">
    <source>
        <dbReference type="PROSITE" id="PS50089"/>
    </source>
</evidence>
<evidence type="ECO:0000256" key="15">
    <source>
        <dbReference type="ARBA" id="ARBA00022884"/>
    </source>
</evidence>
<dbReference type="Pfam" id="PF00076">
    <property type="entry name" value="RRM_1"/>
    <property type="match status" value="1"/>
</dbReference>
<evidence type="ECO:0000256" key="12">
    <source>
        <dbReference type="ARBA" id="ARBA00022786"/>
    </source>
</evidence>
<dbReference type="SMART" id="SM00361">
    <property type="entry name" value="RRM_1"/>
    <property type="match status" value="1"/>
</dbReference>
<accession>A0A6M2DSS2</accession>
<dbReference type="AlphaFoldDB" id="A0A6M2DSS2"/>
<dbReference type="GO" id="GO:0030014">
    <property type="term" value="C:CCR4-NOT complex"/>
    <property type="evidence" value="ECO:0007669"/>
    <property type="project" value="InterPro"/>
</dbReference>
<dbReference type="PROSITE" id="PS50089">
    <property type="entry name" value="ZF_RING_2"/>
    <property type="match status" value="1"/>
</dbReference>
<dbReference type="GO" id="GO:0003723">
    <property type="term" value="F:RNA binding"/>
    <property type="evidence" value="ECO:0007669"/>
    <property type="project" value="UniProtKB-UniRule"/>
</dbReference>
<evidence type="ECO:0000256" key="3">
    <source>
        <dbReference type="ARBA" id="ARBA00004496"/>
    </source>
</evidence>
<dbReference type="InterPro" id="IPR000504">
    <property type="entry name" value="RRM_dom"/>
</dbReference>
<comment type="function">
    <text evidence="18">Has E3 ubiquitin ligase activity, promoting ubiquitination and degradation of target proteins. Involved in activation of the JAK/STAT pathway. Catalyzes ubiquitination of methylated RBM15. Plays a role in quality control of translation of mitochondrial outer membrane-localized mRNA. As part of the PINK1-regulated signaling, upon mitochondria damage, ubiquitinates ABCE1 and thereby recruits autophagy receptors to the mitochondrial outer membrane to initiate mitophagy.</text>
</comment>
<dbReference type="FunFam" id="3.30.70.330:FF:000044">
    <property type="entry name" value="Putative ccr4-not transcription complex subunit 4"/>
    <property type="match status" value="1"/>
</dbReference>
<dbReference type="FunFam" id="3.30.40.10:FF:000006">
    <property type="entry name" value="CCR4-NOT transcription complex subunit 4"/>
    <property type="match status" value="1"/>
</dbReference>
<evidence type="ECO:0000256" key="20">
    <source>
        <dbReference type="ARBA" id="ARBA00071435"/>
    </source>
</evidence>
<keyword evidence="6" id="KW-0488">Methylation</keyword>
<keyword evidence="15 25" id="KW-0694">RNA-binding</keyword>
<feature type="compositionally biased region" description="Polar residues" evidence="27">
    <location>
        <begin position="279"/>
        <end position="294"/>
    </location>
</feature>
<dbReference type="EMBL" id="GIIL01005610">
    <property type="protein sequence ID" value="NOV49336.1"/>
    <property type="molecule type" value="Transcribed_RNA"/>
</dbReference>
<evidence type="ECO:0000256" key="14">
    <source>
        <dbReference type="ARBA" id="ARBA00022843"/>
    </source>
</evidence>
<dbReference type="GO" id="GO:0016567">
    <property type="term" value="P:protein ubiquitination"/>
    <property type="evidence" value="ECO:0007669"/>
    <property type="project" value="TreeGrafter"/>
</dbReference>
<keyword evidence="10 26" id="KW-0479">Metal-binding</keyword>
<dbReference type="SUPFAM" id="SSF54928">
    <property type="entry name" value="RNA-binding domain, RBD"/>
    <property type="match status" value="1"/>
</dbReference>
<evidence type="ECO:0000313" key="31">
    <source>
        <dbReference type="EMBL" id="NOV49336.1"/>
    </source>
</evidence>
<evidence type="ECO:0000256" key="13">
    <source>
        <dbReference type="ARBA" id="ARBA00022833"/>
    </source>
</evidence>
<dbReference type="Pfam" id="PF14570">
    <property type="entry name" value="zf-RING_4"/>
    <property type="match status" value="1"/>
</dbReference>
<comment type="subcellular location">
    <subcellularLocation>
        <location evidence="3">Cytoplasm</location>
    </subcellularLocation>
    <subcellularLocation>
        <location evidence="2">Nucleus</location>
    </subcellularLocation>
</comment>
<dbReference type="GO" id="GO:0005829">
    <property type="term" value="C:cytosol"/>
    <property type="evidence" value="ECO:0007669"/>
    <property type="project" value="UniProtKB-ARBA"/>
</dbReference>
<keyword evidence="14" id="KW-0832">Ubl conjugation</keyword>
<keyword evidence="11 26" id="KW-0863">Zinc-finger</keyword>
<keyword evidence="9" id="KW-0808">Transferase</keyword>
<evidence type="ECO:0000256" key="26">
    <source>
        <dbReference type="PROSITE-ProRule" id="PRU00723"/>
    </source>
</evidence>
<dbReference type="CDD" id="cd16618">
    <property type="entry name" value="mRING-HC-C4C4_CNOT4"/>
    <property type="match status" value="1"/>
</dbReference>
<dbReference type="InterPro" id="IPR035979">
    <property type="entry name" value="RBD_domain_sf"/>
</dbReference>
<evidence type="ECO:0000256" key="11">
    <source>
        <dbReference type="ARBA" id="ARBA00022771"/>
    </source>
</evidence>
<evidence type="ECO:0000259" key="30">
    <source>
        <dbReference type="PROSITE" id="PS50103"/>
    </source>
</evidence>
<comment type="subunit">
    <text evidence="19">Interacts with CNOT1 via its C-terminus but does not stably associate with the CCR4-NOT complex. Interacts (via RING domain) with UBE2D2. Interacts with ABCE1, PINK1 and PELO.</text>
</comment>
<dbReference type="PANTHER" id="PTHR12603">
    <property type="entry name" value="CCR4-NOT TRANSCRIPTION COMPLEX RELATED"/>
    <property type="match status" value="1"/>
</dbReference>
<feature type="compositionally biased region" description="Polar residues" evidence="27">
    <location>
        <begin position="380"/>
        <end position="390"/>
    </location>
</feature>
<evidence type="ECO:0000256" key="25">
    <source>
        <dbReference type="PROSITE-ProRule" id="PRU00176"/>
    </source>
</evidence>
<evidence type="ECO:0000256" key="19">
    <source>
        <dbReference type="ARBA" id="ARBA00062432"/>
    </source>
</evidence>
<feature type="region of interest" description="Disordered" evidence="27">
    <location>
        <begin position="1025"/>
        <end position="1046"/>
    </location>
</feature>
<keyword evidence="12" id="KW-0833">Ubl conjugation pathway</keyword>
<dbReference type="GO" id="GO:0005634">
    <property type="term" value="C:nucleus"/>
    <property type="evidence" value="ECO:0007669"/>
    <property type="project" value="UniProtKB-SubCell"/>
</dbReference>
<dbReference type="InterPro" id="IPR001841">
    <property type="entry name" value="Znf_RING"/>
</dbReference>
<keyword evidence="16" id="KW-0175">Coiled coil</keyword>
<evidence type="ECO:0000256" key="17">
    <source>
        <dbReference type="ARBA" id="ARBA00023242"/>
    </source>
</evidence>
<reference evidence="31" key="1">
    <citation type="submission" date="2020-03" db="EMBL/GenBank/DDBJ databases">
        <title>Transcriptomic Profiling of the Digestive Tract of the Rat Flea, Xenopsylla cheopis, Following Blood Feeding and Infection with Yersinia pestis.</title>
        <authorList>
            <person name="Bland D.M."/>
            <person name="Martens C.A."/>
            <person name="Virtaneva K."/>
            <person name="Kanakabandi K."/>
            <person name="Long D."/>
            <person name="Rosenke R."/>
            <person name="Saturday G.A."/>
            <person name="Hoyt F.H."/>
            <person name="Bruno D.P."/>
            <person name="Ribeiro J.M.C."/>
            <person name="Hinnebusch J."/>
        </authorList>
    </citation>
    <scope>NUCLEOTIDE SEQUENCE</scope>
</reference>
<evidence type="ECO:0000256" key="27">
    <source>
        <dbReference type="SAM" id="MobiDB-lite"/>
    </source>
</evidence>
<keyword evidence="8" id="KW-0597">Phosphoprotein</keyword>
<evidence type="ECO:0000256" key="7">
    <source>
        <dbReference type="ARBA" id="ARBA00022490"/>
    </source>
</evidence>
<dbReference type="SUPFAM" id="SSF57850">
    <property type="entry name" value="RING/U-box"/>
    <property type="match status" value="1"/>
</dbReference>
<feature type="zinc finger region" description="C3H1-type" evidence="26">
    <location>
        <begin position="190"/>
        <end position="217"/>
    </location>
</feature>
<evidence type="ECO:0000256" key="22">
    <source>
        <dbReference type="ARBA" id="ARBA00077837"/>
    </source>
</evidence>
<protein>
    <recommendedName>
        <fullName evidence="20">CCR4-NOT transcription complex subunit 4</fullName>
        <ecNumber evidence="5">2.3.2.27</ecNumber>
    </recommendedName>
    <alternativeName>
        <fullName evidence="23">CCR4-associated factor 4</fullName>
    </alternativeName>
    <alternativeName>
        <fullName evidence="24">E3 ubiquitin-protein ligase CNOT4</fullName>
    </alternativeName>
    <alternativeName>
        <fullName evidence="21">Potential transcriptional repressor NOT4Hp</fullName>
    </alternativeName>
    <alternativeName>
        <fullName evidence="22">RING-type E3 ubiquitin transferase CNOT4</fullName>
    </alternativeName>
</protein>
<dbReference type="InterPro" id="IPR003954">
    <property type="entry name" value="RRM_euk-type"/>
</dbReference>
<evidence type="ECO:0000256" key="18">
    <source>
        <dbReference type="ARBA" id="ARBA00057081"/>
    </source>
</evidence>
<dbReference type="PANTHER" id="PTHR12603:SF0">
    <property type="entry name" value="CCR4-NOT TRANSCRIPTION COMPLEX SUBUNIT 4"/>
    <property type="match status" value="1"/>
</dbReference>